<dbReference type="InterPro" id="IPR009081">
    <property type="entry name" value="PP-bd_ACP"/>
</dbReference>
<dbReference type="AlphaFoldDB" id="A0A809QVV7"/>
<dbReference type="Proteomes" id="UP000662914">
    <property type="component" value="Chromosome"/>
</dbReference>
<dbReference type="EMBL" id="AP021857">
    <property type="protein sequence ID" value="BBO19563.1"/>
    <property type="molecule type" value="Genomic_DNA"/>
</dbReference>
<dbReference type="KEGG" id="ddz:DSYM_02620"/>
<gene>
    <name evidence="2" type="ORF">DSYM_02620</name>
</gene>
<dbReference type="PROSITE" id="PS50075">
    <property type="entry name" value="CARRIER"/>
    <property type="match status" value="1"/>
</dbReference>
<feature type="domain" description="Carrier" evidence="1">
    <location>
        <begin position="1"/>
        <end position="76"/>
    </location>
</feature>
<evidence type="ECO:0000259" key="1">
    <source>
        <dbReference type="PROSITE" id="PS50075"/>
    </source>
</evidence>
<organism evidence="2 3">
    <name type="scientific">Candidatus Desulfobacillus denitrificans</name>
    <dbReference type="NCBI Taxonomy" id="2608985"/>
    <lineage>
        <taxon>Bacteria</taxon>
        <taxon>Pseudomonadati</taxon>
        <taxon>Pseudomonadota</taxon>
        <taxon>Betaproteobacteria</taxon>
        <taxon>Candidatus Desulfobacillus</taxon>
    </lineage>
</organism>
<name>A0A809QVV7_9PROT</name>
<accession>A0A809QVV7</accession>
<protein>
    <submittedName>
        <fullName evidence="2">Acyl carrier protein</fullName>
    </submittedName>
</protein>
<dbReference type="Gene3D" id="1.10.1200.10">
    <property type="entry name" value="ACP-like"/>
    <property type="match status" value="1"/>
</dbReference>
<evidence type="ECO:0000313" key="2">
    <source>
        <dbReference type="EMBL" id="BBO19563.1"/>
    </source>
</evidence>
<dbReference type="InterPro" id="IPR036736">
    <property type="entry name" value="ACP-like_sf"/>
</dbReference>
<dbReference type="SUPFAM" id="SSF47336">
    <property type="entry name" value="ACP-like"/>
    <property type="match status" value="1"/>
</dbReference>
<sequence length="76" mass="8385">MSTLEKLAPIFRDVFDDDSIVPHPAMTAKEVAEWDSLGHIRLMVAIEQAFGIKFSTSEISNLANVGELVAVIEKKL</sequence>
<proteinExistence type="predicted"/>
<reference evidence="2" key="1">
    <citation type="journal article" name="DNA Res.">
        <title>The physiological potential of anammox bacteria as revealed by their core genome structure.</title>
        <authorList>
            <person name="Okubo T."/>
            <person name="Toyoda A."/>
            <person name="Fukuhara K."/>
            <person name="Uchiyama I."/>
            <person name="Harigaya Y."/>
            <person name="Kuroiwa M."/>
            <person name="Suzuki T."/>
            <person name="Murakami Y."/>
            <person name="Suwa Y."/>
            <person name="Takami H."/>
        </authorList>
    </citation>
    <scope>NUCLEOTIDE SEQUENCE</scope>
    <source>
        <strain evidence="2">317325-3</strain>
    </source>
</reference>
<evidence type="ECO:0000313" key="3">
    <source>
        <dbReference type="Proteomes" id="UP000662914"/>
    </source>
</evidence>
<dbReference type="Pfam" id="PF00550">
    <property type="entry name" value="PP-binding"/>
    <property type="match status" value="1"/>
</dbReference>